<evidence type="ECO:0000256" key="3">
    <source>
        <dbReference type="ARBA" id="ARBA00022679"/>
    </source>
</evidence>
<feature type="region of interest" description="Disordered" evidence="11">
    <location>
        <begin position="302"/>
        <end position="326"/>
    </location>
</feature>
<dbReference type="GO" id="GO:0005524">
    <property type="term" value="F:ATP binding"/>
    <property type="evidence" value="ECO:0007669"/>
    <property type="project" value="UniProtKB-UniRule"/>
</dbReference>
<feature type="compositionally biased region" description="Pro residues" evidence="11">
    <location>
        <begin position="657"/>
        <end position="669"/>
    </location>
</feature>
<evidence type="ECO:0000313" key="15">
    <source>
        <dbReference type="EMBL" id="ACV76513.1"/>
    </source>
</evidence>
<dbReference type="eggNOG" id="COG0515">
    <property type="taxonomic scope" value="Bacteria"/>
</dbReference>
<evidence type="ECO:0000256" key="1">
    <source>
        <dbReference type="ARBA" id="ARBA00012513"/>
    </source>
</evidence>
<feature type="region of interest" description="Disordered" evidence="11">
    <location>
        <begin position="390"/>
        <end position="421"/>
    </location>
</feature>
<evidence type="ECO:0000256" key="2">
    <source>
        <dbReference type="ARBA" id="ARBA00022527"/>
    </source>
</evidence>
<feature type="compositionally biased region" description="Pro residues" evidence="11">
    <location>
        <begin position="638"/>
        <end position="649"/>
    </location>
</feature>
<dbReference type="SMART" id="SM00740">
    <property type="entry name" value="PASTA"/>
    <property type="match status" value="4"/>
</dbReference>
<feature type="domain" description="Protein kinase" evidence="13">
    <location>
        <begin position="10"/>
        <end position="273"/>
    </location>
</feature>
<feature type="domain" description="PASTA" evidence="14">
    <location>
        <begin position="432"/>
        <end position="498"/>
    </location>
</feature>
<evidence type="ECO:0000256" key="11">
    <source>
        <dbReference type="SAM" id="MobiDB-lite"/>
    </source>
</evidence>
<comment type="catalytic activity">
    <reaction evidence="8">
        <text>L-threonyl-[protein] + ATP = O-phospho-L-threonyl-[protein] + ADP + H(+)</text>
        <dbReference type="Rhea" id="RHEA:46608"/>
        <dbReference type="Rhea" id="RHEA-COMP:11060"/>
        <dbReference type="Rhea" id="RHEA-COMP:11605"/>
        <dbReference type="ChEBI" id="CHEBI:15378"/>
        <dbReference type="ChEBI" id="CHEBI:30013"/>
        <dbReference type="ChEBI" id="CHEBI:30616"/>
        <dbReference type="ChEBI" id="CHEBI:61977"/>
        <dbReference type="ChEBI" id="CHEBI:456216"/>
        <dbReference type="EC" id="2.7.11.1"/>
    </reaction>
</comment>
<evidence type="ECO:0000256" key="4">
    <source>
        <dbReference type="ARBA" id="ARBA00022737"/>
    </source>
</evidence>
<dbReference type="FunCoup" id="C8XIS6">
    <property type="interactions" value="2"/>
</dbReference>
<dbReference type="HOGENOM" id="CLU_000288_135_2_11"/>
<dbReference type="InParanoid" id="C8XIS6"/>
<dbReference type="SMART" id="SM00220">
    <property type="entry name" value="S_TKc"/>
    <property type="match status" value="1"/>
</dbReference>
<keyword evidence="6 15" id="KW-0418">Kinase</keyword>
<keyword evidence="2 15" id="KW-0723">Serine/threonine-protein kinase</keyword>
<dbReference type="Gene3D" id="3.30.200.20">
    <property type="entry name" value="Phosphorylase Kinase, domain 1"/>
    <property type="match status" value="1"/>
</dbReference>
<evidence type="ECO:0000256" key="6">
    <source>
        <dbReference type="ARBA" id="ARBA00022777"/>
    </source>
</evidence>
<dbReference type="CDD" id="cd06577">
    <property type="entry name" value="PASTA_pknB"/>
    <property type="match status" value="4"/>
</dbReference>
<evidence type="ECO:0000256" key="10">
    <source>
        <dbReference type="PROSITE-ProRule" id="PRU10141"/>
    </source>
</evidence>
<dbReference type="InterPro" id="IPR000719">
    <property type="entry name" value="Prot_kinase_dom"/>
</dbReference>
<dbReference type="SUPFAM" id="SSF56112">
    <property type="entry name" value="Protein kinase-like (PK-like)"/>
    <property type="match status" value="1"/>
</dbReference>
<dbReference type="Gene3D" id="1.10.510.10">
    <property type="entry name" value="Transferase(Phosphotransferase) domain 1"/>
    <property type="match status" value="1"/>
</dbReference>
<dbReference type="Proteomes" id="UP000002218">
    <property type="component" value="Chromosome"/>
</dbReference>
<feature type="binding site" evidence="10">
    <location>
        <position position="39"/>
    </location>
    <ligand>
        <name>ATP</name>
        <dbReference type="ChEBI" id="CHEBI:30616"/>
    </ligand>
</feature>
<evidence type="ECO:0000256" key="5">
    <source>
        <dbReference type="ARBA" id="ARBA00022741"/>
    </source>
</evidence>
<dbReference type="PROSITE" id="PS50011">
    <property type="entry name" value="PROTEIN_KINASE_DOM"/>
    <property type="match status" value="1"/>
</dbReference>
<dbReference type="GO" id="GO:0004674">
    <property type="term" value="F:protein serine/threonine kinase activity"/>
    <property type="evidence" value="ECO:0007669"/>
    <property type="project" value="UniProtKB-KW"/>
</dbReference>
<feature type="region of interest" description="Disordered" evidence="11">
    <location>
        <begin position="463"/>
        <end position="486"/>
    </location>
</feature>
<feature type="region of interest" description="Disordered" evidence="11">
    <location>
        <begin position="635"/>
        <end position="676"/>
    </location>
</feature>
<dbReference type="FunFam" id="3.30.200.20:FF:000035">
    <property type="entry name" value="Serine/threonine protein kinase Stk1"/>
    <property type="match status" value="1"/>
</dbReference>
<proteinExistence type="predicted"/>
<name>C8XIS6_NAKMY</name>
<evidence type="ECO:0000256" key="8">
    <source>
        <dbReference type="ARBA" id="ARBA00047899"/>
    </source>
</evidence>
<keyword evidence="12" id="KW-1133">Transmembrane helix</keyword>
<organism evidence="15 16">
    <name type="scientific">Nakamurella multipartita (strain ATCC 700099 / DSM 44233 / CIP 104796 / JCM 9543 / NBRC 105858 / Y-104)</name>
    <name type="common">Microsphaera multipartita</name>
    <dbReference type="NCBI Taxonomy" id="479431"/>
    <lineage>
        <taxon>Bacteria</taxon>
        <taxon>Bacillati</taxon>
        <taxon>Actinomycetota</taxon>
        <taxon>Actinomycetes</taxon>
        <taxon>Nakamurellales</taxon>
        <taxon>Nakamurellaceae</taxon>
        <taxon>Nakamurella</taxon>
    </lineage>
</organism>
<keyword evidence="12" id="KW-0472">Membrane</keyword>
<dbReference type="eggNOG" id="COG2815">
    <property type="taxonomic scope" value="Bacteria"/>
</dbReference>
<dbReference type="InterPro" id="IPR008271">
    <property type="entry name" value="Ser/Thr_kinase_AS"/>
</dbReference>
<feature type="domain" description="PASTA" evidence="14">
    <location>
        <begin position="499"/>
        <end position="565"/>
    </location>
</feature>
<dbReference type="EMBL" id="CP001737">
    <property type="protein sequence ID" value="ACV76513.1"/>
    <property type="molecule type" value="Genomic_DNA"/>
</dbReference>
<feature type="domain" description="PASTA" evidence="14">
    <location>
        <begin position="361"/>
        <end position="431"/>
    </location>
</feature>
<dbReference type="InterPro" id="IPR017441">
    <property type="entry name" value="Protein_kinase_ATP_BS"/>
</dbReference>
<keyword evidence="3" id="KW-0808">Transferase</keyword>
<dbReference type="RefSeq" id="WP_012813988.1">
    <property type="nucleotide sequence ID" value="NC_013235.1"/>
</dbReference>
<dbReference type="CDD" id="cd14014">
    <property type="entry name" value="STKc_PknB_like"/>
    <property type="match status" value="1"/>
</dbReference>
<protein>
    <recommendedName>
        <fullName evidence="1">non-specific serine/threonine protein kinase</fullName>
        <ecNumber evidence="1">2.7.11.1</ecNumber>
    </recommendedName>
</protein>
<dbReference type="PROSITE" id="PS51178">
    <property type="entry name" value="PASTA"/>
    <property type="match status" value="4"/>
</dbReference>
<feature type="compositionally biased region" description="Polar residues" evidence="11">
    <location>
        <begin position="411"/>
        <end position="421"/>
    </location>
</feature>
<dbReference type="KEGG" id="nml:Namu_0077"/>
<reference evidence="16" key="1">
    <citation type="submission" date="2009-09" db="EMBL/GenBank/DDBJ databases">
        <title>The complete genome of Nakamurella multipartita DSM 44233.</title>
        <authorList>
            <consortium name="US DOE Joint Genome Institute (JGI-PGF)"/>
            <person name="Lucas S."/>
            <person name="Copeland A."/>
            <person name="Lapidus A."/>
            <person name="Glavina del Rio T."/>
            <person name="Dalin E."/>
            <person name="Tice H."/>
            <person name="Bruce D."/>
            <person name="Goodwin L."/>
            <person name="Pitluck S."/>
            <person name="Kyrpides N."/>
            <person name="Mavromatis K."/>
            <person name="Ivanova N."/>
            <person name="Ovchinnikova G."/>
            <person name="Sims D."/>
            <person name="Meincke L."/>
            <person name="Brettin T."/>
            <person name="Detter J.C."/>
            <person name="Han C."/>
            <person name="Larimer F."/>
            <person name="Land M."/>
            <person name="Hauser L."/>
            <person name="Markowitz V."/>
            <person name="Cheng J.-F."/>
            <person name="Hugenholtz P."/>
            <person name="Woyke T."/>
            <person name="Wu D."/>
            <person name="Klenk H.-P."/>
            <person name="Eisen J.A."/>
        </authorList>
    </citation>
    <scope>NUCLEOTIDE SEQUENCE [LARGE SCALE GENOMIC DNA]</scope>
    <source>
        <strain evidence="16">ATCC 700099 / DSM 44233 / CIP 104796 / JCM 9543 / NBRC 105858 / Y-104</strain>
    </source>
</reference>
<keyword evidence="5 10" id="KW-0547">Nucleotide-binding</keyword>
<dbReference type="InterPro" id="IPR005543">
    <property type="entry name" value="PASTA_dom"/>
</dbReference>
<dbReference type="EC" id="2.7.11.1" evidence="1"/>
<dbReference type="PANTHER" id="PTHR43289">
    <property type="entry name" value="MITOGEN-ACTIVATED PROTEIN KINASE KINASE KINASE 20-RELATED"/>
    <property type="match status" value="1"/>
</dbReference>
<dbReference type="AlphaFoldDB" id="C8XIS6"/>
<keyword evidence="12" id="KW-0812">Transmembrane</keyword>
<evidence type="ECO:0000313" key="16">
    <source>
        <dbReference type="Proteomes" id="UP000002218"/>
    </source>
</evidence>
<dbReference type="NCBIfam" id="NF033483">
    <property type="entry name" value="PknB_PASTA_kin"/>
    <property type="match status" value="1"/>
</dbReference>
<dbReference type="PANTHER" id="PTHR43289:SF6">
    <property type="entry name" value="SERINE_THREONINE-PROTEIN KINASE NEKL-3"/>
    <property type="match status" value="1"/>
</dbReference>
<evidence type="ECO:0000256" key="12">
    <source>
        <dbReference type="SAM" id="Phobius"/>
    </source>
</evidence>
<gene>
    <name evidence="15" type="ordered locus">Namu_0077</name>
</gene>
<keyword evidence="7 10" id="KW-0067">ATP-binding</keyword>
<dbReference type="STRING" id="479431.Namu_0077"/>
<feature type="compositionally biased region" description="Low complexity" evidence="11">
    <location>
        <begin position="475"/>
        <end position="486"/>
    </location>
</feature>
<keyword evidence="4" id="KW-0677">Repeat</keyword>
<evidence type="ECO:0000259" key="13">
    <source>
        <dbReference type="PROSITE" id="PS50011"/>
    </source>
</evidence>
<dbReference type="Pfam" id="PF03793">
    <property type="entry name" value="PASTA"/>
    <property type="match status" value="4"/>
</dbReference>
<comment type="catalytic activity">
    <reaction evidence="9">
        <text>L-seryl-[protein] + ATP = O-phospho-L-seryl-[protein] + ADP + H(+)</text>
        <dbReference type="Rhea" id="RHEA:17989"/>
        <dbReference type="Rhea" id="RHEA-COMP:9863"/>
        <dbReference type="Rhea" id="RHEA-COMP:11604"/>
        <dbReference type="ChEBI" id="CHEBI:15378"/>
        <dbReference type="ChEBI" id="CHEBI:29999"/>
        <dbReference type="ChEBI" id="CHEBI:30616"/>
        <dbReference type="ChEBI" id="CHEBI:83421"/>
        <dbReference type="ChEBI" id="CHEBI:456216"/>
        <dbReference type="EC" id="2.7.11.1"/>
    </reaction>
</comment>
<dbReference type="Gene3D" id="3.30.10.20">
    <property type="match status" value="4"/>
</dbReference>
<dbReference type="InterPro" id="IPR011009">
    <property type="entry name" value="Kinase-like_dom_sf"/>
</dbReference>
<evidence type="ECO:0000256" key="7">
    <source>
        <dbReference type="ARBA" id="ARBA00022840"/>
    </source>
</evidence>
<evidence type="ECO:0000256" key="9">
    <source>
        <dbReference type="ARBA" id="ARBA00048679"/>
    </source>
</evidence>
<dbReference type="PROSITE" id="PS00108">
    <property type="entry name" value="PROTEIN_KINASE_ST"/>
    <property type="match status" value="1"/>
</dbReference>
<reference evidence="15 16" key="2">
    <citation type="journal article" date="2010" name="Stand. Genomic Sci.">
        <title>Complete genome sequence of Nakamurella multipartita type strain (Y-104).</title>
        <authorList>
            <person name="Tice H."/>
            <person name="Mayilraj S."/>
            <person name="Sims D."/>
            <person name="Lapidus A."/>
            <person name="Nolan M."/>
            <person name="Lucas S."/>
            <person name="Glavina Del Rio T."/>
            <person name="Copeland A."/>
            <person name="Cheng J.F."/>
            <person name="Meincke L."/>
            <person name="Bruce D."/>
            <person name="Goodwin L."/>
            <person name="Pitluck S."/>
            <person name="Ivanova N."/>
            <person name="Mavromatis K."/>
            <person name="Ovchinnikova G."/>
            <person name="Pati A."/>
            <person name="Chen A."/>
            <person name="Palaniappan K."/>
            <person name="Land M."/>
            <person name="Hauser L."/>
            <person name="Chang Y.J."/>
            <person name="Jeffries C.D."/>
            <person name="Detter J.C."/>
            <person name="Brettin T."/>
            <person name="Rohde M."/>
            <person name="Goker M."/>
            <person name="Bristow J."/>
            <person name="Eisen J.A."/>
            <person name="Markowitz V."/>
            <person name="Hugenholtz P."/>
            <person name="Kyrpides N.C."/>
            <person name="Klenk H.P."/>
            <person name="Chen F."/>
        </authorList>
    </citation>
    <scope>NUCLEOTIDE SEQUENCE [LARGE SCALE GENOMIC DNA]</scope>
    <source>
        <strain evidence="16">ATCC 700099 / DSM 44233 / CIP 104796 / JCM 9543 / NBRC 105858 / Y-104</strain>
    </source>
</reference>
<dbReference type="GO" id="GO:0045717">
    <property type="term" value="P:negative regulation of fatty acid biosynthetic process"/>
    <property type="evidence" value="ECO:0007669"/>
    <property type="project" value="UniProtKB-ARBA"/>
</dbReference>
<feature type="compositionally biased region" description="Polar residues" evidence="11">
    <location>
        <begin position="391"/>
        <end position="400"/>
    </location>
</feature>
<accession>C8XIS6</accession>
<dbReference type="FunFam" id="1.10.510.10:FF:000021">
    <property type="entry name" value="Serine/threonine protein kinase"/>
    <property type="match status" value="1"/>
</dbReference>
<dbReference type="OrthoDB" id="9762169at2"/>
<feature type="transmembrane region" description="Helical" evidence="12">
    <location>
        <begin position="334"/>
        <end position="356"/>
    </location>
</feature>
<sequence>MTGYLFGDRYQVGDTLGFGGMSEVHRGRDLRLGRDVAIKVLRADLARDPSFQARFSREAQNAASLNHPAIVAVYDTGETKNDSGTIPYIVMEFVDGDTLRDVLKKEGPLAPRRAMEIVADVCAALDFSHRHGIVHRDIKPANIMLNRAGAVKVMDFGIARAVSDGQATMTATAAVIGTAQYLSPEQARGEAVDARSDVYATGCVLFELLTGEPPFTGDSPVAIAYQHVREAPRAPSDVRPGLPKEMDAIVLKALNKNPLNRYQTAADMRSDLVRALSGQAVQATPLMSDDERTELMRATPARVGAGSPPLLAPPTRAATDDDWEPEEADRSKRVWGFIGIGLLCAALIAGAIWLTLRVISAPPPAALVAVPDLSGMSLEEATAKLRDSRLTLGTVTPTESSDADKDKVVNQRPSSQTQVAQDSAVNLEIGKGVSLIAVPNVVTYTPEEAKKALNAANLQYEEVPQSSSDADKGKALAQDPAAQAQVPPGTVVKVTVGTGLQVVQIPDGLVGKSLDEATQILTDAKLQVVSQTADSAQPANEVIAADPAAGTRVQEGTPVTLTVSNGNLMVMPNLVNSTPAEAVAALQARGWTGGADTLRQTTQEVTNPGLVGAIISQNPSSGSTVPKGTAVRVVVGVAPPPPPTTPTTPTPETTTPPATPSPATPPAATPPAAATP</sequence>
<keyword evidence="16" id="KW-1185">Reference proteome</keyword>
<evidence type="ECO:0000259" key="14">
    <source>
        <dbReference type="PROSITE" id="PS51178"/>
    </source>
</evidence>
<dbReference type="PROSITE" id="PS00107">
    <property type="entry name" value="PROTEIN_KINASE_ATP"/>
    <property type="match status" value="1"/>
</dbReference>
<dbReference type="Pfam" id="PF00069">
    <property type="entry name" value="Pkinase"/>
    <property type="match status" value="1"/>
</dbReference>
<feature type="domain" description="PASTA" evidence="14">
    <location>
        <begin position="566"/>
        <end position="637"/>
    </location>
</feature>